<evidence type="ECO:0000313" key="1">
    <source>
        <dbReference type="EMBL" id="GBL73240.1"/>
    </source>
</evidence>
<dbReference type="AlphaFoldDB" id="A0A4Y2A0P6"/>
<reference evidence="1 2" key="1">
    <citation type="journal article" date="2019" name="Sci. Rep.">
        <title>Orb-weaving spider Araneus ventricosus genome elucidates the spidroin gene catalogue.</title>
        <authorList>
            <person name="Kono N."/>
            <person name="Nakamura H."/>
            <person name="Ohtoshi R."/>
            <person name="Moran D.A.P."/>
            <person name="Shinohara A."/>
            <person name="Yoshida Y."/>
            <person name="Fujiwara M."/>
            <person name="Mori M."/>
            <person name="Tomita M."/>
            <person name="Arakawa K."/>
        </authorList>
    </citation>
    <scope>NUCLEOTIDE SEQUENCE [LARGE SCALE GENOMIC DNA]</scope>
</reference>
<proteinExistence type="predicted"/>
<sequence>MIFYQPKFDIQTLRNEIDYKTRIAMGFTSVPGSASGMELELAHKSLESQFCVSLLTANDTFFIMEDLWSRLTSASKNCRDLADRLLRYHMLLESRTRPITRRCIKRETVAINSNRLKQRLKELHVWQEELNMSVAHSDFFLGEKMKRKGGNGASNLGMRSIFHMLDQIWPPLAGYMD</sequence>
<evidence type="ECO:0000313" key="2">
    <source>
        <dbReference type="Proteomes" id="UP000499080"/>
    </source>
</evidence>
<comment type="caution">
    <text evidence="1">The sequence shown here is derived from an EMBL/GenBank/DDBJ whole genome shotgun (WGS) entry which is preliminary data.</text>
</comment>
<accession>A0A4Y2A0P6</accession>
<dbReference type="Proteomes" id="UP000499080">
    <property type="component" value="Unassembled WGS sequence"/>
</dbReference>
<gene>
    <name evidence="1" type="ORF">AVEN_159295_1</name>
</gene>
<keyword evidence="2" id="KW-1185">Reference proteome</keyword>
<organism evidence="1 2">
    <name type="scientific">Araneus ventricosus</name>
    <name type="common">Orbweaver spider</name>
    <name type="synonym">Epeira ventricosa</name>
    <dbReference type="NCBI Taxonomy" id="182803"/>
    <lineage>
        <taxon>Eukaryota</taxon>
        <taxon>Metazoa</taxon>
        <taxon>Ecdysozoa</taxon>
        <taxon>Arthropoda</taxon>
        <taxon>Chelicerata</taxon>
        <taxon>Arachnida</taxon>
        <taxon>Araneae</taxon>
        <taxon>Araneomorphae</taxon>
        <taxon>Entelegynae</taxon>
        <taxon>Araneoidea</taxon>
        <taxon>Araneidae</taxon>
        <taxon>Araneus</taxon>
    </lineage>
</organism>
<protein>
    <submittedName>
        <fullName evidence="1">Uncharacterized protein</fullName>
    </submittedName>
</protein>
<name>A0A4Y2A0P6_ARAVE</name>
<dbReference type="EMBL" id="BGPR01000003">
    <property type="protein sequence ID" value="GBL73240.1"/>
    <property type="molecule type" value="Genomic_DNA"/>
</dbReference>